<feature type="transmembrane region" description="Helical" evidence="1">
    <location>
        <begin position="131"/>
        <end position="150"/>
    </location>
</feature>
<proteinExistence type="predicted"/>
<sequence>MEVQRPVTDGPATLVEGNSGTVLPGGWWRWDVLLCLVVSMVSAALLPLDDTDLPMHLRTGAWILEHGTVPFVEPFAWTRDGAPFYAYSWLPEVLYQLAWSKGGPWGLSLLHAVFVAGAVAALWDLARTACWSLWATRLVVSIHLILWLLVQPATRPQLMLAIALPLAWAGAIRLRDHSSVSNPWRGLIRVWFAALLAVNAHLFFLLTIVPGVVLLAANPVPWRNALLYVGATVLGWLCTPYALKLLDILRLYLSPNPLVGLASPITELENGFAVLMHSGIGTRILVGILLVLPLLPFMSSLRQRERWWYGMAWMAGLGLYGLALRGLLIWWLLALPLVAMAFASIPLPSLTLTKRLVVVGWMVSIVGLVGQGLTMRQKMPRVDILPHSESPALAKAVGVLSCLFQKDANSQPVRGTTVFNYGSYLTWRVPTVSWSVDGRSIFPDSVAMAEVRQELRHGSLVEPPWRSSELALLPPGHATIGHIAADSGWERVAFSPDTAASGAELWIRRSLARKHNECLLVGNSGGDASKP</sequence>
<evidence type="ECO:0000313" key="2">
    <source>
        <dbReference type="EMBL" id="AMW05825.1"/>
    </source>
</evidence>
<dbReference type="Proteomes" id="UP000076404">
    <property type="component" value="Chromosome"/>
</dbReference>
<keyword evidence="1" id="KW-1133">Transmembrane helix</keyword>
<feature type="transmembrane region" description="Helical" evidence="1">
    <location>
        <begin position="105"/>
        <end position="125"/>
    </location>
</feature>
<gene>
    <name evidence="2" type="ORF">GEMMAAP_15515</name>
</gene>
<accession>A0A143BMM5</accession>
<feature type="transmembrane region" description="Helical" evidence="1">
    <location>
        <begin position="186"/>
        <end position="213"/>
    </location>
</feature>
<feature type="transmembrane region" description="Helical" evidence="1">
    <location>
        <begin position="307"/>
        <end position="323"/>
    </location>
</feature>
<evidence type="ECO:0000256" key="1">
    <source>
        <dbReference type="SAM" id="Phobius"/>
    </source>
</evidence>
<feature type="transmembrane region" description="Helical" evidence="1">
    <location>
        <begin position="356"/>
        <end position="373"/>
    </location>
</feature>
<dbReference type="AlphaFoldDB" id="A0A143BMM5"/>
<name>A0A143BMM5_9BACT</name>
<reference evidence="2 3" key="2">
    <citation type="journal article" date="2016" name="Environ. Microbiol. Rep.">
        <title>Metagenomic evidence for the presence of phototrophic Gemmatimonadetes bacteria in diverse environments.</title>
        <authorList>
            <person name="Zeng Y."/>
            <person name="Baumbach J."/>
            <person name="Barbosa E.G."/>
            <person name="Azevedo V."/>
            <person name="Zhang C."/>
            <person name="Koblizek M."/>
        </authorList>
    </citation>
    <scope>NUCLEOTIDE SEQUENCE [LARGE SCALE GENOMIC DNA]</scope>
    <source>
        <strain evidence="2 3">AP64</strain>
    </source>
</reference>
<feature type="transmembrane region" description="Helical" evidence="1">
    <location>
        <begin position="329"/>
        <end position="349"/>
    </location>
</feature>
<evidence type="ECO:0008006" key="4">
    <source>
        <dbReference type="Google" id="ProtNLM"/>
    </source>
</evidence>
<reference evidence="2 3" key="1">
    <citation type="journal article" date="2014" name="Proc. Natl. Acad. Sci. U.S.A.">
        <title>Functional type 2 photosynthetic reaction centers found in the rare bacterial phylum Gemmatimonadetes.</title>
        <authorList>
            <person name="Zeng Y."/>
            <person name="Feng F."/>
            <person name="Medova H."/>
            <person name="Dean J."/>
            <person name="Koblizek M."/>
        </authorList>
    </citation>
    <scope>NUCLEOTIDE SEQUENCE [LARGE SCALE GENOMIC DNA]</scope>
    <source>
        <strain evidence="2 3">AP64</strain>
    </source>
</reference>
<protein>
    <recommendedName>
        <fullName evidence="4">Glycosyltransferase RgtA/B/C/D-like domain-containing protein</fullName>
    </recommendedName>
</protein>
<keyword evidence="1" id="KW-0812">Transmembrane</keyword>
<dbReference type="STRING" id="1379270.GEMMAAP_15515"/>
<keyword evidence="1" id="KW-0472">Membrane</keyword>
<dbReference type="KEGG" id="gph:GEMMAAP_15515"/>
<evidence type="ECO:0000313" key="3">
    <source>
        <dbReference type="Proteomes" id="UP000076404"/>
    </source>
</evidence>
<dbReference type="EMBL" id="CP011454">
    <property type="protein sequence ID" value="AMW05825.1"/>
    <property type="molecule type" value="Genomic_DNA"/>
</dbReference>
<feature type="transmembrane region" description="Helical" evidence="1">
    <location>
        <begin position="225"/>
        <end position="243"/>
    </location>
</feature>
<keyword evidence="3" id="KW-1185">Reference proteome</keyword>
<feature type="transmembrane region" description="Helical" evidence="1">
    <location>
        <begin position="27"/>
        <end position="48"/>
    </location>
</feature>
<organism evidence="2 3">
    <name type="scientific">Gemmatimonas phototrophica</name>
    <dbReference type="NCBI Taxonomy" id="1379270"/>
    <lineage>
        <taxon>Bacteria</taxon>
        <taxon>Pseudomonadati</taxon>
        <taxon>Gemmatimonadota</taxon>
        <taxon>Gemmatimonadia</taxon>
        <taxon>Gemmatimonadales</taxon>
        <taxon>Gemmatimonadaceae</taxon>
        <taxon>Gemmatimonas</taxon>
    </lineage>
</organism>
<feature type="transmembrane region" description="Helical" evidence="1">
    <location>
        <begin position="272"/>
        <end position="295"/>
    </location>
</feature>